<dbReference type="GO" id="GO:0005886">
    <property type="term" value="C:plasma membrane"/>
    <property type="evidence" value="ECO:0007669"/>
    <property type="project" value="UniProtKB-SubCell"/>
</dbReference>
<feature type="transmembrane region" description="Helical" evidence="8">
    <location>
        <begin position="18"/>
        <end position="40"/>
    </location>
</feature>
<evidence type="ECO:0000256" key="5">
    <source>
        <dbReference type="ARBA" id="ARBA00022692"/>
    </source>
</evidence>
<keyword evidence="5 8" id="KW-0812">Transmembrane</keyword>
<feature type="transmembrane region" description="Helical" evidence="8">
    <location>
        <begin position="295"/>
        <end position="317"/>
    </location>
</feature>
<keyword evidence="6 8" id="KW-1133">Transmembrane helix</keyword>
<feature type="transmembrane region" description="Helical" evidence="8">
    <location>
        <begin position="135"/>
        <end position="153"/>
    </location>
</feature>
<comment type="subcellular location">
    <subcellularLocation>
        <location evidence="1">Cell membrane</location>
        <topology evidence="1">Multi-pass membrane protein</topology>
    </subcellularLocation>
</comment>
<dbReference type="EMBL" id="FOAP01000021">
    <property type="protein sequence ID" value="SEM68669.1"/>
    <property type="molecule type" value="Genomic_DNA"/>
</dbReference>
<dbReference type="Pfam" id="PF01032">
    <property type="entry name" value="FecCD"/>
    <property type="match status" value="1"/>
</dbReference>
<name>A0A1H8AFU3_STIAU</name>
<reference evidence="10" key="1">
    <citation type="submission" date="2016-10" db="EMBL/GenBank/DDBJ databases">
        <authorList>
            <person name="Varghese N."/>
            <person name="Submissions S."/>
        </authorList>
    </citation>
    <scope>NUCLEOTIDE SEQUENCE [LARGE SCALE GENOMIC DNA]</scope>
    <source>
        <strain evidence="10">DSM 17044</strain>
    </source>
</reference>
<evidence type="ECO:0000256" key="1">
    <source>
        <dbReference type="ARBA" id="ARBA00004651"/>
    </source>
</evidence>
<dbReference type="Proteomes" id="UP000182719">
    <property type="component" value="Unassembled WGS sequence"/>
</dbReference>
<keyword evidence="4" id="KW-1003">Cell membrane</keyword>
<organism evidence="9 10">
    <name type="scientific">Stigmatella aurantiaca</name>
    <dbReference type="NCBI Taxonomy" id="41"/>
    <lineage>
        <taxon>Bacteria</taxon>
        <taxon>Pseudomonadati</taxon>
        <taxon>Myxococcota</taxon>
        <taxon>Myxococcia</taxon>
        <taxon>Myxococcales</taxon>
        <taxon>Cystobacterineae</taxon>
        <taxon>Archangiaceae</taxon>
        <taxon>Stigmatella</taxon>
    </lineage>
</organism>
<evidence type="ECO:0000256" key="8">
    <source>
        <dbReference type="SAM" id="Phobius"/>
    </source>
</evidence>
<dbReference type="RefSeq" id="WP_075009949.1">
    <property type="nucleotide sequence ID" value="NZ_FOAP01000021.1"/>
</dbReference>
<dbReference type="GO" id="GO:0033214">
    <property type="term" value="P:siderophore-iron import into cell"/>
    <property type="evidence" value="ECO:0007669"/>
    <property type="project" value="TreeGrafter"/>
</dbReference>
<dbReference type="SUPFAM" id="SSF81345">
    <property type="entry name" value="ABC transporter involved in vitamin B12 uptake, BtuC"/>
    <property type="match status" value="1"/>
</dbReference>
<keyword evidence="3" id="KW-0813">Transport</keyword>
<keyword evidence="7 8" id="KW-0472">Membrane</keyword>
<feature type="transmembrane region" description="Helical" evidence="8">
    <location>
        <begin position="255"/>
        <end position="283"/>
    </location>
</feature>
<dbReference type="InterPro" id="IPR037294">
    <property type="entry name" value="ABC_BtuC-like"/>
</dbReference>
<evidence type="ECO:0000313" key="10">
    <source>
        <dbReference type="Proteomes" id="UP000182719"/>
    </source>
</evidence>
<feature type="transmembrane region" description="Helical" evidence="8">
    <location>
        <begin position="216"/>
        <end position="235"/>
    </location>
</feature>
<dbReference type="CDD" id="cd06550">
    <property type="entry name" value="TM_ABC_iron-siderophores_like"/>
    <property type="match status" value="1"/>
</dbReference>
<comment type="similarity">
    <text evidence="2">Belongs to the binding-protein-dependent transport system permease family. FecCD subfamily.</text>
</comment>
<feature type="transmembrane region" description="Helical" evidence="8">
    <location>
        <begin position="106"/>
        <end position="129"/>
    </location>
</feature>
<keyword evidence="10" id="KW-1185">Reference proteome</keyword>
<feature type="transmembrane region" description="Helical" evidence="8">
    <location>
        <begin position="77"/>
        <end position="94"/>
    </location>
</feature>
<accession>A0A1H8AFU3</accession>
<gene>
    <name evidence="9" type="ORF">SAMN05444354_12122</name>
</gene>
<sequence length="350" mass="36494">MTSSTHPSLSRGRRAKGLFVLVPLLLVCVVGSLGIGAVKIGPLQVISILMEQAGLSRLTEFTDQQAAVLYAIRLPRVLLGVLVGAALAVAGAAMQGLFRNPLADPGLLGISSGASLGVAAVTVLKVYVFGFYTQSIAAFVGSLLAILAISSLAQENRRTNVTMMLLCGIAINALCIAGTGLFTYLSTDDQLRTITFWQLGSLAGATWTAVTAAAPLILICTAGMLFLASPLNALLLGESNADHLGVNVERVKWTLVALVALGVGAAVAVSGMIGFVGLVVPHLIRLWLGPNHRVLLPLAALLGAVLMVLADLVARTIVVPSELPIGIVTSLTGSPFFLYLLMRQRRTQVL</sequence>
<dbReference type="AlphaFoldDB" id="A0A1H8AFU3"/>
<dbReference type="InterPro" id="IPR000522">
    <property type="entry name" value="ABC_transptr_permease_BtuC"/>
</dbReference>
<dbReference type="FunFam" id="1.10.3470.10:FF:000001">
    <property type="entry name" value="Vitamin B12 ABC transporter permease BtuC"/>
    <property type="match status" value="1"/>
</dbReference>
<evidence type="ECO:0000256" key="3">
    <source>
        <dbReference type="ARBA" id="ARBA00022448"/>
    </source>
</evidence>
<dbReference type="Gene3D" id="1.10.3470.10">
    <property type="entry name" value="ABC transporter involved in vitamin B12 uptake, BtuC"/>
    <property type="match status" value="1"/>
</dbReference>
<feature type="transmembrane region" description="Helical" evidence="8">
    <location>
        <begin position="165"/>
        <end position="185"/>
    </location>
</feature>
<dbReference type="GO" id="GO:0022857">
    <property type="term" value="F:transmembrane transporter activity"/>
    <property type="evidence" value="ECO:0007669"/>
    <property type="project" value="InterPro"/>
</dbReference>
<dbReference type="PANTHER" id="PTHR30472:SF25">
    <property type="entry name" value="ABC TRANSPORTER PERMEASE PROTEIN MJ0876-RELATED"/>
    <property type="match status" value="1"/>
</dbReference>
<evidence type="ECO:0000256" key="2">
    <source>
        <dbReference type="ARBA" id="ARBA00007935"/>
    </source>
</evidence>
<evidence type="ECO:0000256" key="7">
    <source>
        <dbReference type="ARBA" id="ARBA00023136"/>
    </source>
</evidence>
<evidence type="ECO:0000256" key="4">
    <source>
        <dbReference type="ARBA" id="ARBA00022475"/>
    </source>
</evidence>
<evidence type="ECO:0000256" key="6">
    <source>
        <dbReference type="ARBA" id="ARBA00022989"/>
    </source>
</evidence>
<evidence type="ECO:0000313" key="9">
    <source>
        <dbReference type="EMBL" id="SEM68669.1"/>
    </source>
</evidence>
<proteinExistence type="inferred from homology"/>
<protein>
    <submittedName>
        <fullName evidence="9">Iron complex transport system permease protein</fullName>
    </submittedName>
</protein>
<feature type="transmembrane region" description="Helical" evidence="8">
    <location>
        <begin position="323"/>
        <end position="342"/>
    </location>
</feature>
<dbReference type="OrthoDB" id="9782305at2"/>
<dbReference type="PANTHER" id="PTHR30472">
    <property type="entry name" value="FERRIC ENTEROBACTIN TRANSPORT SYSTEM PERMEASE PROTEIN"/>
    <property type="match status" value="1"/>
</dbReference>